<keyword evidence="2" id="KW-1185">Reference proteome</keyword>
<evidence type="ECO:0000313" key="1">
    <source>
        <dbReference type="EMBL" id="GGV02383.1"/>
    </source>
</evidence>
<proteinExistence type="predicted"/>
<comment type="caution">
    <text evidence="1">The sequence shown here is derived from an EMBL/GenBank/DDBJ whole genome shotgun (WGS) entry which is preliminary data.</text>
</comment>
<reference evidence="2" key="1">
    <citation type="journal article" date="2019" name="Int. J. Syst. Evol. Microbiol.">
        <title>The Global Catalogue of Microorganisms (GCM) 10K type strain sequencing project: providing services to taxonomists for standard genome sequencing and annotation.</title>
        <authorList>
            <consortium name="The Broad Institute Genomics Platform"/>
            <consortium name="The Broad Institute Genome Sequencing Center for Infectious Disease"/>
            <person name="Wu L."/>
            <person name="Ma J."/>
        </authorList>
    </citation>
    <scope>NUCLEOTIDE SEQUENCE [LARGE SCALE GENOMIC DNA]</scope>
    <source>
        <strain evidence="2">JCM 3399</strain>
    </source>
</reference>
<dbReference type="Proteomes" id="UP000654471">
    <property type="component" value="Unassembled WGS sequence"/>
</dbReference>
<dbReference type="EMBL" id="BMRP01000077">
    <property type="protein sequence ID" value="GGV02383.1"/>
    <property type="molecule type" value="Genomic_DNA"/>
</dbReference>
<name>A0ABQ2VPA7_9ACTN</name>
<gene>
    <name evidence="1" type="ORF">GCM10010211_82150</name>
</gene>
<protein>
    <submittedName>
        <fullName evidence="1">Uncharacterized protein</fullName>
    </submittedName>
</protein>
<accession>A0ABQ2VPA7</accession>
<sequence>MVRGQPEGIGRLPRPRWIKAAAAAGACGLCGDGYDIGDMIGRADQDPKLAHHYVPMGWLCWHCLVQRQQGPTRRDLLLGLFHALFADDGVGLNGHECGELLNWLTTDPALPKSKPWMADALETTLERLRASAAEGKPVTWLSLQTTHTIVAVMQEPVPWGAGPLGPVVCLRIRRWFRWSCGVGCVPTS</sequence>
<organism evidence="1 2">
    <name type="scientific">Streptomyces albospinus</name>
    <dbReference type="NCBI Taxonomy" id="285515"/>
    <lineage>
        <taxon>Bacteria</taxon>
        <taxon>Bacillati</taxon>
        <taxon>Actinomycetota</taxon>
        <taxon>Actinomycetes</taxon>
        <taxon>Kitasatosporales</taxon>
        <taxon>Streptomycetaceae</taxon>
        <taxon>Streptomyces</taxon>
    </lineage>
</organism>
<evidence type="ECO:0000313" key="2">
    <source>
        <dbReference type="Proteomes" id="UP000654471"/>
    </source>
</evidence>